<dbReference type="PROSITE" id="PS00624">
    <property type="entry name" value="GMC_OXRED_2"/>
    <property type="match status" value="1"/>
</dbReference>
<comment type="similarity">
    <text evidence="1 2">Belongs to the GMC oxidoreductase family.</text>
</comment>
<dbReference type="InterPro" id="IPR000172">
    <property type="entry name" value="GMC_OxRdtase_N"/>
</dbReference>
<accession>A0ABM1IS17</accession>
<dbReference type="GeneID" id="107069860"/>
<dbReference type="PANTHER" id="PTHR11552:SF226">
    <property type="entry name" value="RE28171P"/>
    <property type="match status" value="1"/>
</dbReference>
<keyword evidence="5" id="KW-1185">Reference proteome</keyword>
<evidence type="ECO:0000256" key="1">
    <source>
        <dbReference type="ARBA" id="ARBA00010790"/>
    </source>
</evidence>
<dbReference type="PIRSF" id="PIRSF000137">
    <property type="entry name" value="Alcohol_oxidase"/>
    <property type="match status" value="1"/>
</dbReference>
<dbReference type="Pfam" id="PF00732">
    <property type="entry name" value="GMC_oxred_N"/>
    <property type="match status" value="1"/>
</dbReference>
<keyword evidence="2" id="KW-0285">Flavoprotein</keyword>
<dbReference type="SUPFAM" id="SSF51905">
    <property type="entry name" value="FAD/NAD(P)-binding domain"/>
    <property type="match status" value="1"/>
</dbReference>
<dbReference type="PROSITE" id="PS00623">
    <property type="entry name" value="GMC_OXRED_1"/>
    <property type="match status" value="1"/>
</dbReference>
<gene>
    <name evidence="6" type="primary">LOC107069860</name>
</gene>
<sequence>MEPIPLIIMFAVAIGFIPFVSIDKLFKIIEKKDSIFSSINIPKLNRAYDFIVVGGGSAGAVVASRLSEVSNWSVLLLEVGGNENEITDVPSFHEDLHLTEIDWQYKTIPSNSSAYCLAIEKGECNWPRGKVLGGSSVINGMVYVRGNRKVYDGWAELGNTGWSYDEVLPYFLKSEDIRIPSLKNSPYHKTGGYLTVDEFRYKSPLLDSIVQGGEELGYKNHDINGENQTGFMLTPGTVRDGKRCSTAKAFLRPAQNRSNLHIALKAQVLKILVNDRKRVTGVQFIRDGLEQTVMARKEVILSAGAINSPQLLMLSGIGPKEHLKEHDIPVISDLRVGDNLQDHVSTVGLFLRLNESISLENKQLTTLTSYLNYMLYKNGYFTAGVNAIGFVNTKYADPSDYPDLQFHIMLSKPNGFNKYTKNNVGFKDTVYETLQKVIENTENLLVFPTLIKPKSTGWIRLKTKDPFTHPVINPNYFAHKDDINVIIEGINILLSLSNTSAVKNSGLELYSKELPGCQEFLFNTNDYWECLIRHYTFTLYHPIGTCKMGPKTDSTAVVDPRLRVYGVKGLRVIDASIMPFIINGNTNAPTIMIAEKGSDMIKEDWKKI</sequence>
<dbReference type="PANTHER" id="PTHR11552">
    <property type="entry name" value="GLUCOSE-METHANOL-CHOLINE GMC OXIDOREDUCTASE"/>
    <property type="match status" value="1"/>
</dbReference>
<dbReference type="SUPFAM" id="SSF54373">
    <property type="entry name" value="FAD-linked reductases, C-terminal domain"/>
    <property type="match status" value="1"/>
</dbReference>
<dbReference type="Proteomes" id="UP000694924">
    <property type="component" value="Unplaced"/>
</dbReference>
<dbReference type="InterPro" id="IPR007867">
    <property type="entry name" value="GMC_OxRtase_C"/>
</dbReference>
<evidence type="ECO:0000259" key="4">
    <source>
        <dbReference type="PROSITE" id="PS00624"/>
    </source>
</evidence>
<proteinExistence type="inferred from homology"/>
<feature type="domain" description="Glucose-methanol-choline oxidoreductase N-terminal" evidence="4">
    <location>
        <begin position="304"/>
        <end position="318"/>
    </location>
</feature>
<feature type="domain" description="Glucose-methanol-choline oxidoreductase N-terminal" evidence="3">
    <location>
        <begin position="129"/>
        <end position="152"/>
    </location>
</feature>
<dbReference type="InterPro" id="IPR036188">
    <property type="entry name" value="FAD/NAD-bd_sf"/>
</dbReference>
<organism evidence="5 6">
    <name type="scientific">Polistes dominula</name>
    <name type="common">European paper wasp</name>
    <name type="synonym">Vespa dominula</name>
    <dbReference type="NCBI Taxonomy" id="743375"/>
    <lineage>
        <taxon>Eukaryota</taxon>
        <taxon>Metazoa</taxon>
        <taxon>Ecdysozoa</taxon>
        <taxon>Arthropoda</taxon>
        <taxon>Hexapoda</taxon>
        <taxon>Insecta</taxon>
        <taxon>Pterygota</taxon>
        <taxon>Neoptera</taxon>
        <taxon>Endopterygota</taxon>
        <taxon>Hymenoptera</taxon>
        <taxon>Apocrita</taxon>
        <taxon>Aculeata</taxon>
        <taxon>Vespoidea</taxon>
        <taxon>Vespidae</taxon>
        <taxon>Polistinae</taxon>
        <taxon>Polistini</taxon>
        <taxon>Polistes</taxon>
    </lineage>
</organism>
<dbReference type="InterPro" id="IPR012132">
    <property type="entry name" value="GMC_OxRdtase"/>
</dbReference>
<dbReference type="Gene3D" id="3.50.50.60">
    <property type="entry name" value="FAD/NAD(P)-binding domain"/>
    <property type="match status" value="1"/>
</dbReference>
<dbReference type="Gene3D" id="3.30.560.10">
    <property type="entry name" value="Glucose Oxidase, domain 3"/>
    <property type="match status" value="1"/>
</dbReference>
<dbReference type="RefSeq" id="XP_015183004.1">
    <property type="nucleotide sequence ID" value="XM_015327518.1"/>
</dbReference>
<reference evidence="6" key="1">
    <citation type="submission" date="2025-08" db="UniProtKB">
        <authorList>
            <consortium name="RefSeq"/>
        </authorList>
    </citation>
    <scope>IDENTIFICATION</scope>
    <source>
        <tissue evidence="6">Whole body</tissue>
    </source>
</reference>
<dbReference type="Pfam" id="PF05199">
    <property type="entry name" value="GMC_oxred_C"/>
    <property type="match status" value="1"/>
</dbReference>
<name>A0ABM1IS17_POLDO</name>
<evidence type="ECO:0000313" key="5">
    <source>
        <dbReference type="Proteomes" id="UP000694924"/>
    </source>
</evidence>
<evidence type="ECO:0000313" key="6">
    <source>
        <dbReference type="RefSeq" id="XP_015183004.1"/>
    </source>
</evidence>
<evidence type="ECO:0000256" key="2">
    <source>
        <dbReference type="RuleBase" id="RU003968"/>
    </source>
</evidence>
<keyword evidence="2" id="KW-0274">FAD</keyword>
<protein>
    <submittedName>
        <fullName evidence="6">Glucose dehydrogenase [FAD, quinone]-like</fullName>
    </submittedName>
</protein>
<evidence type="ECO:0000259" key="3">
    <source>
        <dbReference type="PROSITE" id="PS00623"/>
    </source>
</evidence>